<keyword evidence="1" id="KW-0732">Signal</keyword>
<dbReference type="PANTHER" id="PTHR36513:SF1">
    <property type="entry name" value="TRANSMEMBRANE PROTEIN"/>
    <property type="match status" value="1"/>
</dbReference>
<dbReference type="SUPFAM" id="SSF53474">
    <property type="entry name" value="alpha/beta-Hydrolases"/>
    <property type="match status" value="1"/>
</dbReference>
<dbReference type="InterPro" id="IPR029058">
    <property type="entry name" value="AB_hydrolase_fold"/>
</dbReference>
<dbReference type="Pfam" id="PF05990">
    <property type="entry name" value="DUF900"/>
    <property type="match status" value="1"/>
</dbReference>
<dbReference type="Proteomes" id="UP000813672">
    <property type="component" value="Unassembled WGS sequence"/>
</dbReference>
<sequence length="417" mass="46383">MRWFPWLMILAVLSACGPNTYNNIDMMPAPTVFASGTLDPFEDVTDRNFTDRARLFYATDREPAGPDDPQESYNNTRGLVLRTGVAEVVSDPPLETWERARQITLAAAREQTYSLRVAGVQETGIMPFSAIKYMNAPPSRAEIEAAGRRFAAQVNAQLSQSRNKDIFIYVHGYNVDFDYSTLVSRQLQHFLGYQGAFISFNWTATPNRLAYFRDQESALAARRYLRELIGFLSSTTNARRIHLIGYSAGSRLAFDTTYQITLGAEEGARLGKLVLIGSDLDRAYFIQAIEDGILDAVTDLTVYQSGTDSALAISRLVFGRKRLGETADPGEATPAVQAELARVKGLHVIDVTDAEAASTGNGHWYFQSSPWASSDLFLSLLTDTEPAERGLVRIPGEVVWRFPDDYPDRIRGLGRLH</sequence>
<reference evidence="2" key="1">
    <citation type="journal article" date="2021" name="Environ. Microbiol.">
        <title>Cryptic niche differentiation of novel sediment ecotypes of Rugeria pomeroyi correlates with nitrate respiration.</title>
        <authorList>
            <person name="Lin X."/>
            <person name="McNichol J."/>
            <person name="Chu X."/>
            <person name="Qian Y."/>
            <person name="Luo H."/>
        </authorList>
    </citation>
    <scope>NUCLEOTIDE SEQUENCE</scope>
    <source>
        <strain evidence="2">SZCCDBB064</strain>
    </source>
</reference>
<proteinExistence type="predicted"/>
<evidence type="ECO:0000313" key="2">
    <source>
        <dbReference type="EMBL" id="MCE8536917.1"/>
    </source>
</evidence>
<dbReference type="EMBL" id="JAGQAF010000003">
    <property type="protein sequence ID" value="MCE8536917.1"/>
    <property type="molecule type" value="Genomic_DNA"/>
</dbReference>
<dbReference type="GO" id="GO:0016787">
    <property type="term" value="F:hydrolase activity"/>
    <property type="evidence" value="ECO:0007669"/>
    <property type="project" value="UniProtKB-KW"/>
</dbReference>
<feature type="signal peptide" evidence="1">
    <location>
        <begin position="1"/>
        <end position="20"/>
    </location>
</feature>
<feature type="chain" id="PRO_5040194598" evidence="1">
    <location>
        <begin position="21"/>
        <end position="417"/>
    </location>
</feature>
<comment type="caution">
    <text evidence="2">The sequence shown here is derived from an EMBL/GenBank/DDBJ whole genome shotgun (WGS) entry which is preliminary data.</text>
</comment>
<dbReference type="InterPro" id="IPR010297">
    <property type="entry name" value="DUF900_hydrolase"/>
</dbReference>
<accession>A0A9Q3WK48</accession>
<dbReference type="PANTHER" id="PTHR36513">
    <property type="entry name" value="ABC TRANSMEMBRANE TYPE-1 DOMAIN-CONTAINING PROTEIN"/>
    <property type="match status" value="1"/>
</dbReference>
<dbReference type="PROSITE" id="PS51257">
    <property type="entry name" value="PROKAR_LIPOPROTEIN"/>
    <property type="match status" value="1"/>
</dbReference>
<name>A0A9Q3WK48_9RHOB</name>
<dbReference type="AlphaFoldDB" id="A0A9Q3WK48"/>
<evidence type="ECO:0000256" key="1">
    <source>
        <dbReference type="SAM" id="SignalP"/>
    </source>
</evidence>
<keyword evidence="2" id="KW-0378">Hydrolase</keyword>
<protein>
    <submittedName>
        <fullName evidence="2">Alpha/beta hydrolase</fullName>
    </submittedName>
</protein>
<dbReference type="Gene3D" id="3.40.50.1820">
    <property type="entry name" value="alpha/beta hydrolase"/>
    <property type="match status" value="1"/>
</dbReference>
<evidence type="ECO:0000313" key="3">
    <source>
        <dbReference type="Proteomes" id="UP000813672"/>
    </source>
</evidence>
<organism evidence="2 3">
    <name type="scientific">Ruegeria pomeroyi</name>
    <dbReference type="NCBI Taxonomy" id="89184"/>
    <lineage>
        <taxon>Bacteria</taxon>
        <taxon>Pseudomonadati</taxon>
        <taxon>Pseudomonadota</taxon>
        <taxon>Alphaproteobacteria</taxon>
        <taxon>Rhodobacterales</taxon>
        <taxon>Roseobacteraceae</taxon>
        <taxon>Ruegeria</taxon>
    </lineage>
</organism>
<gene>
    <name evidence="2" type="ORF">KBY27_05580</name>
</gene>